<feature type="compositionally biased region" description="Acidic residues" evidence="1">
    <location>
        <begin position="1"/>
        <end position="10"/>
    </location>
</feature>
<organism evidence="2 3">
    <name type="scientific">Rosa chinensis</name>
    <name type="common">China rose</name>
    <dbReference type="NCBI Taxonomy" id="74649"/>
    <lineage>
        <taxon>Eukaryota</taxon>
        <taxon>Viridiplantae</taxon>
        <taxon>Streptophyta</taxon>
        <taxon>Embryophyta</taxon>
        <taxon>Tracheophyta</taxon>
        <taxon>Spermatophyta</taxon>
        <taxon>Magnoliopsida</taxon>
        <taxon>eudicotyledons</taxon>
        <taxon>Gunneridae</taxon>
        <taxon>Pentapetalae</taxon>
        <taxon>rosids</taxon>
        <taxon>fabids</taxon>
        <taxon>Rosales</taxon>
        <taxon>Rosaceae</taxon>
        <taxon>Rosoideae</taxon>
        <taxon>Rosoideae incertae sedis</taxon>
        <taxon>Rosa</taxon>
    </lineage>
</organism>
<comment type="caution">
    <text evidence="2">The sequence shown here is derived from an EMBL/GenBank/DDBJ whole genome shotgun (WGS) entry which is preliminary data.</text>
</comment>
<sequence>MEMEEEEEEQVATKPPKIHRLDESVVNRIAAGESNAPSLPSRSSSRTASTPTPPPLTSSSRTAASSSSKSPTTATEFYLL</sequence>
<evidence type="ECO:0000313" key="2">
    <source>
        <dbReference type="EMBL" id="PRQ20323.1"/>
    </source>
</evidence>
<dbReference type="Proteomes" id="UP000238479">
    <property type="component" value="Chromosome 7"/>
</dbReference>
<dbReference type="AlphaFoldDB" id="A0A2P6PEJ0"/>
<protein>
    <submittedName>
        <fullName evidence="2">Uncharacterized protein</fullName>
    </submittedName>
</protein>
<reference evidence="2 3" key="1">
    <citation type="journal article" date="2018" name="Nat. Genet.">
        <title>The Rosa genome provides new insights in the design of modern roses.</title>
        <authorList>
            <person name="Bendahmane M."/>
        </authorList>
    </citation>
    <scope>NUCLEOTIDE SEQUENCE [LARGE SCALE GENOMIC DNA]</scope>
    <source>
        <strain evidence="3">cv. Old Blush</strain>
    </source>
</reference>
<evidence type="ECO:0000256" key="1">
    <source>
        <dbReference type="SAM" id="MobiDB-lite"/>
    </source>
</evidence>
<feature type="region of interest" description="Disordered" evidence="1">
    <location>
        <begin position="1"/>
        <end position="80"/>
    </location>
</feature>
<evidence type="ECO:0000313" key="3">
    <source>
        <dbReference type="Proteomes" id="UP000238479"/>
    </source>
</evidence>
<keyword evidence="3" id="KW-1185">Reference proteome</keyword>
<dbReference type="EMBL" id="PDCK01000045">
    <property type="protein sequence ID" value="PRQ20323.1"/>
    <property type="molecule type" value="Genomic_DNA"/>
</dbReference>
<name>A0A2P6PEJ0_ROSCH</name>
<dbReference type="Gramene" id="PRQ20323">
    <property type="protein sequence ID" value="PRQ20323"/>
    <property type="gene ID" value="RchiOBHm_Chr7g0226941"/>
</dbReference>
<proteinExistence type="predicted"/>
<accession>A0A2P6PEJ0</accession>
<gene>
    <name evidence="2" type="ORF">RchiOBHm_Chr7g0226941</name>
</gene>
<feature type="compositionally biased region" description="Low complexity" evidence="1">
    <location>
        <begin position="36"/>
        <end position="50"/>
    </location>
</feature>
<feature type="compositionally biased region" description="Low complexity" evidence="1">
    <location>
        <begin position="57"/>
        <end position="80"/>
    </location>
</feature>